<evidence type="ECO:0000256" key="1">
    <source>
        <dbReference type="SAM" id="MobiDB-lite"/>
    </source>
</evidence>
<dbReference type="AlphaFoldDB" id="A0A8B7SII9"/>
<keyword evidence="3" id="KW-1185">Reference proteome</keyword>
<protein>
    <submittedName>
        <fullName evidence="4">Uncharacterized protein C11orf16 homolog</fullName>
    </submittedName>
</protein>
<feature type="domain" description="DUF4537" evidence="2">
    <location>
        <begin position="83"/>
        <end position="220"/>
    </location>
</feature>
<evidence type="ECO:0000313" key="3">
    <source>
        <dbReference type="Proteomes" id="UP000694851"/>
    </source>
</evidence>
<reference evidence="4" key="1">
    <citation type="submission" date="2025-08" db="UniProtKB">
        <authorList>
            <consortium name="RefSeq"/>
        </authorList>
    </citation>
    <scope>IDENTIFICATION</scope>
    <source>
        <tissue evidence="4">Muscle</tissue>
    </source>
</reference>
<dbReference type="GeneID" id="109390123"/>
<dbReference type="KEGG" id="hai:109390123"/>
<feature type="region of interest" description="Disordered" evidence="1">
    <location>
        <begin position="386"/>
        <end position="416"/>
    </location>
</feature>
<evidence type="ECO:0000313" key="4">
    <source>
        <dbReference type="RefSeq" id="XP_019511755.1"/>
    </source>
</evidence>
<accession>A0A8B7SII9</accession>
<organism evidence="3 4">
    <name type="scientific">Hipposideros armiger</name>
    <name type="common">Great Himalayan leaf-nosed bat</name>
    <dbReference type="NCBI Taxonomy" id="186990"/>
    <lineage>
        <taxon>Eukaryota</taxon>
        <taxon>Metazoa</taxon>
        <taxon>Chordata</taxon>
        <taxon>Craniata</taxon>
        <taxon>Vertebrata</taxon>
        <taxon>Euteleostomi</taxon>
        <taxon>Mammalia</taxon>
        <taxon>Eutheria</taxon>
        <taxon>Laurasiatheria</taxon>
        <taxon>Chiroptera</taxon>
        <taxon>Yinpterochiroptera</taxon>
        <taxon>Rhinolophoidea</taxon>
        <taxon>Hipposideridae</taxon>
        <taxon>Hipposideros</taxon>
    </lineage>
</organism>
<dbReference type="CTD" id="103175088"/>
<dbReference type="PANTHER" id="PTHR14343">
    <property type="entry name" value="VWFA DOMAIN-CONTAINING PROTEIN"/>
    <property type="match status" value="1"/>
</dbReference>
<dbReference type="InterPro" id="IPR032770">
    <property type="entry name" value="DUF4537"/>
</dbReference>
<dbReference type="OrthoDB" id="6241467at2759"/>
<dbReference type="Pfam" id="PF15057">
    <property type="entry name" value="DUF4537"/>
    <property type="match status" value="1"/>
</dbReference>
<dbReference type="RefSeq" id="XP_019511755.1">
    <property type="nucleotide sequence ID" value="XM_019656210.1"/>
</dbReference>
<name>A0A8B7SII9_HIPAR</name>
<proteinExistence type="predicted"/>
<dbReference type="PANTHER" id="PTHR14343:SF3">
    <property type="entry name" value="SIMILAR TO PREDICTED GENE ICRFP703B1614Q5.5"/>
    <property type="match status" value="1"/>
</dbReference>
<evidence type="ECO:0000259" key="2">
    <source>
        <dbReference type="Pfam" id="PF15057"/>
    </source>
</evidence>
<sequence length="465" mass="51336">MESTAEPGMPLPKYCSVATTLEAPAWTSTASPWDLSFTCPFALRVPWHNPLTRCSCYHPYLHSADPAWQGPGWLGGVRGAADTWVLARREPDGFYYWARIKAAPELERQGALLVEFDAPLVTGPKLPAQWQSVVLGEDVIQFSPFTQYSLQPGDKVLAPWEPDQQRYGPATVLGLEAREPQRASKEEEITVHFWNGKMATVPLGGVRWVSPAVWKKAVERLHNPFIREHPSPLLWAPCCSPLGPVTGCVTYGLPLGTPFLCPPCHPNVCCQLLCQGGLCCCPLAGSTWWPLTRSSGATARRYPEVELKPVAQLLPLEGPKEEEATVQAPMAVCPSSSTSQEEDLEKDLEMGFPQRLVVDSTANTDPMLPGTSLRRQGDLCQPEWRYWRSNGPEPRPGKSGTRGCNIRKEDTGNKRQRQHTVVVGSTKELVLEAANRKPLQILPEEAEHGKLSWCATACQRDSNSS</sequence>
<gene>
    <name evidence="4" type="primary">CUNH11orf16</name>
</gene>
<dbReference type="Proteomes" id="UP000694851">
    <property type="component" value="Unplaced"/>
</dbReference>